<dbReference type="Gene3D" id="3.40.50.720">
    <property type="entry name" value="NAD(P)-binding Rossmann-like Domain"/>
    <property type="match status" value="2"/>
</dbReference>
<dbReference type="SUPFAM" id="SSF52283">
    <property type="entry name" value="Formate/glycerate dehydrogenase catalytic domain-like"/>
    <property type="match status" value="1"/>
</dbReference>
<evidence type="ECO:0000256" key="1">
    <source>
        <dbReference type="ARBA" id="ARBA00022857"/>
    </source>
</evidence>
<accession>A0A6B3RJV0</accession>
<dbReference type="InterPro" id="IPR006139">
    <property type="entry name" value="D-isomer_2_OHA_DH_cat_dom"/>
</dbReference>
<evidence type="ECO:0000259" key="6">
    <source>
        <dbReference type="Pfam" id="PF02826"/>
    </source>
</evidence>
<evidence type="ECO:0000313" key="8">
    <source>
        <dbReference type="Proteomes" id="UP000481421"/>
    </source>
</evidence>
<dbReference type="InterPro" id="IPR036291">
    <property type="entry name" value="NAD(P)-bd_dom_sf"/>
</dbReference>
<evidence type="ECO:0000256" key="4">
    <source>
        <dbReference type="RuleBase" id="RU003719"/>
    </source>
</evidence>
<reference evidence="7 8" key="1">
    <citation type="submission" date="2020-02" db="EMBL/GenBank/DDBJ databases">
        <title>Rhodobacter algicola sp. nov., isolated from microalga culture.</title>
        <authorList>
            <person name="Park C.-Y."/>
        </authorList>
    </citation>
    <scope>NUCLEOTIDE SEQUENCE [LARGE SCALE GENOMIC DNA]</scope>
    <source>
        <strain evidence="7 8">ETT8</strain>
    </source>
</reference>
<sequence length="315" mass="32782">MKPELLVIAPPLQPYLDDLAARYTLHRHDLAGAAGKAALLAEVGPKVQAVITNGHEPLTAEMVAAMPGLQLVSCGSAGYDTIDVAALTARGIPLTNTSDALADDVADTALMLTLAARRGMVPGHAYVASGDWGRQGMFPLQSSLRGKKLGIVGMGKIGQAIIPRAEASGMQVAYFSRTEKPGVNRPFQPDLLALAGWADVLVVIVSGGKGTMNLIDAAVLRALGPQGTLVNVSRGSVVDETALIAALRDGTLGHAALDVFWNEPNPDPALTSLPNVTLYPHHASGTRESRAAMSQLAVANLDAHFSGQPLLSRVS</sequence>
<comment type="similarity">
    <text evidence="4">Belongs to the D-isomer specific 2-hydroxyacid dehydrogenase family.</text>
</comment>
<dbReference type="PANTHER" id="PTHR10996:SF178">
    <property type="entry name" value="2-HYDROXYACID DEHYDROGENASE YGL185C-RELATED"/>
    <property type="match status" value="1"/>
</dbReference>
<feature type="domain" description="D-isomer specific 2-hydroxyacid dehydrogenase NAD-binding" evidence="6">
    <location>
        <begin position="110"/>
        <end position="283"/>
    </location>
</feature>
<dbReference type="CDD" id="cd12156">
    <property type="entry name" value="HPPR"/>
    <property type="match status" value="1"/>
</dbReference>
<dbReference type="Pfam" id="PF00389">
    <property type="entry name" value="2-Hacid_dh"/>
    <property type="match status" value="1"/>
</dbReference>
<organism evidence="7 8">
    <name type="scientific">Pseudotabrizicola algicola</name>
    <dbReference type="NCBI Taxonomy" id="2709381"/>
    <lineage>
        <taxon>Bacteria</taxon>
        <taxon>Pseudomonadati</taxon>
        <taxon>Pseudomonadota</taxon>
        <taxon>Alphaproteobacteria</taxon>
        <taxon>Rhodobacterales</taxon>
        <taxon>Paracoccaceae</taxon>
        <taxon>Pseudotabrizicola</taxon>
    </lineage>
</organism>
<dbReference type="GO" id="GO:0051287">
    <property type="term" value="F:NAD binding"/>
    <property type="evidence" value="ECO:0007669"/>
    <property type="project" value="InterPro"/>
</dbReference>
<feature type="domain" description="D-isomer specific 2-hydroxyacid dehydrogenase catalytic" evidence="5">
    <location>
        <begin position="13"/>
        <end position="314"/>
    </location>
</feature>
<dbReference type="GO" id="GO:0016618">
    <property type="term" value="F:hydroxypyruvate reductase [NAD(P)H] activity"/>
    <property type="evidence" value="ECO:0007669"/>
    <property type="project" value="TreeGrafter"/>
</dbReference>
<dbReference type="GO" id="GO:0030267">
    <property type="term" value="F:glyoxylate reductase (NADPH) activity"/>
    <property type="evidence" value="ECO:0007669"/>
    <property type="project" value="TreeGrafter"/>
</dbReference>
<evidence type="ECO:0000256" key="2">
    <source>
        <dbReference type="ARBA" id="ARBA00023002"/>
    </source>
</evidence>
<name>A0A6B3RJV0_9RHOB</name>
<comment type="caution">
    <text evidence="7">The sequence shown here is derived from an EMBL/GenBank/DDBJ whole genome shotgun (WGS) entry which is preliminary data.</text>
</comment>
<dbReference type="FunFam" id="3.40.50.720:FF:000213">
    <property type="entry name" value="Putative 2-hydroxyacid dehydrogenase"/>
    <property type="match status" value="1"/>
</dbReference>
<dbReference type="PANTHER" id="PTHR10996">
    <property type="entry name" value="2-HYDROXYACID DEHYDROGENASE-RELATED"/>
    <property type="match status" value="1"/>
</dbReference>
<dbReference type="EMBL" id="JAAIKE010000002">
    <property type="protein sequence ID" value="NEX46284.1"/>
    <property type="molecule type" value="Genomic_DNA"/>
</dbReference>
<dbReference type="RefSeq" id="WP_164610823.1">
    <property type="nucleotide sequence ID" value="NZ_JAAIKE010000002.1"/>
</dbReference>
<dbReference type="GO" id="GO:0005829">
    <property type="term" value="C:cytosol"/>
    <property type="evidence" value="ECO:0007669"/>
    <property type="project" value="TreeGrafter"/>
</dbReference>
<dbReference type="SUPFAM" id="SSF51735">
    <property type="entry name" value="NAD(P)-binding Rossmann-fold domains"/>
    <property type="match status" value="1"/>
</dbReference>
<dbReference type="AlphaFoldDB" id="A0A6B3RJV0"/>
<evidence type="ECO:0000259" key="5">
    <source>
        <dbReference type="Pfam" id="PF00389"/>
    </source>
</evidence>
<keyword evidence="1" id="KW-0521">NADP</keyword>
<gene>
    <name evidence="7" type="ORF">G3572_08705</name>
</gene>
<evidence type="ECO:0000313" key="7">
    <source>
        <dbReference type="EMBL" id="NEX46284.1"/>
    </source>
</evidence>
<proteinExistence type="inferred from homology"/>
<dbReference type="Pfam" id="PF02826">
    <property type="entry name" value="2-Hacid_dh_C"/>
    <property type="match status" value="1"/>
</dbReference>
<dbReference type="InterPro" id="IPR050223">
    <property type="entry name" value="D-isomer_2-hydroxyacid_DH"/>
</dbReference>
<keyword evidence="2 4" id="KW-0560">Oxidoreductase</keyword>
<keyword evidence="8" id="KW-1185">Reference proteome</keyword>
<dbReference type="Proteomes" id="UP000481421">
    <property type="component" value="Unassembled WGS sequence"/>
</dbReference>
<protein>
    <submittedName>
        <fullName evidence="7">2-hydroxyacid dehydrogenase</fullName>
    </submittedName>
</protein>
<keyword evidence="3" id="KW-0520">NAD</keyword>
<evidence type="ECO:0000256" key="3">
    <source>
        <dbReference type="ARBA" id="ARBA00023027"/>
    </source>
</evidence>
<dbReference type="InterPro" id="IPR006140">
    <property type="entry name" value="D-isomer_DH_NAD-bd"/>
</dbReference>